<dbReference type="EMBL" id="CP078145">
    <property type="protein sequence ID" value="QXN88297.1"/>
    <property type="molecule type" value="Genomic_DNA"/>
</dbReference>
<feature type="chain" id="PRO_5044938102" description="S-adenosylmethionine decarboxylase alpha chain" evidence="2">
    <location>
        <begin position="77"/>
        <end position="139"/>
    </location>
</feature>
<keyword evidence="2" id="KW-0210">Decarboxylase</keyword>
<keyword evidence="2" id="KW-0620">Polyamine biosynthesis</keyword>
<sequence length="139" mass="15087">MTIQDLPTAFRANAQGIEYAGVHITVDMWDATLLNDATLVSRTLRRAATACGATVLDVFLHRFEPQGLTAVALLAESHISMHAWPERGYAAWDIFTCGSCDPYLAIPVLNETFSPGRLQIAEQKRGVSCPVIDVQGALS</sequence>
<dbReference type="PANTHER" id="PTHR33866:SF2">
    <property type="entry name" value="S-ADENOSYLMETHIONINE DECARBOXYLASE PROENZYME"/>
    <property type="match status" value="1"/>
</dbReference>
<accession>A0ABX8RFB1</accession>
<keyword evidence="4" id="KW-1185">Reference proteome</keyword>
<feature type="active site" description="Proton acceptor; for processing activity" evidence="2">
    <location>
        <position position="82"/>
    </location>
</feature>
<dbReference type="GO" id="GO:0004014">
    <property type="term" value="F:adenosylmethionine decarboxylase activity"/>
    <property type="evidence" value="ECO:0007669"/>
    <property type="project" value="UniProtKB-EC"/>
</dbReference>
<keyword evidence="1 2" id="KW-0949">S-adenosyl-L-methionine</keyword>
<evidence type="ECO:0000256" key="1">
    <source>
        <dbReference type="ARBA" id="ARBA00022691"/>
    </source>
</evidence>
<feature type="modified residue" description="Pyruvic acid (Ser); by autocatalysis" evidence="2">
    <location>
        <position position="77"/>
    </location>
</feature>
<dbReference type="Pfam" id="PF02675">
    <property type="entry name" value="AdoMet_dc"/>
    <property type="match status" value="1"/>
</dbReference>
<reference evidence="3 4" key="1">
    <citation type="submission" date="2021-07" db="EMBL/GenBank/DDBJ databases">
        <title>Whole Genome Sequence of Nocardia Iowensis.</title>
        <authorList>
            <person name="Lamm A."/>
            <person name="Collins-Fairclough A.M."/>
            <person name="Bunk B."/>
            <person name="Sproer C."/>
        </authorList>
    </citation>
    <scope>NUCLEOTIDE SEQUENCE [LARGE SCALE GENOMIC DNA]</scope>
    <source>
        <strain evidence="3 4">NRRL 5646</strain>
    </source>
</reference>
<comment type="PTM">
    <text evidence="2">Is synthesized initially as an inactive proenzyme. Formation of the active enzyme involves a self-maturation process in which the active site pyruvoyl group is generated from an internal serine residue via an autocatalytic post-translational modification. Two non-identical subunits are generated from the proenzyme in this reaction, and the pyruvate is formed at the N-terminus of the alpha chain, which is derived from the carboxyl end of the proenzyme. The post-translation cleavage follows an unusual pathway, termed non-hydrolytic serinolysis, in which the side chain hydroxyl group of the serine supplies its oxygen atom to form the C-terminus of the beta chain, while the remainder of the serine residue undergoes an oxidative deamination to produce ammonia and the pyruvoyl group blocking the N-terminus of the alpha chain.</text>
</comment>
<dbReference type="HAMAP" id="MF_00464">
    <property type="entry name" value="AdoMetDC_1"/>
    <property type="match status" value="1"/>
</dbReference>
<comment type="function">
    <text evidence="2">Catalyzes the decarboxylation of S-adenosylmethionine to S-adenosylmethioninamine (dcAdoMet), the propylamine donor required for the synthesis of the polyamines spermine and spermidine from the diamine putrescine.</text>
</comment>
<dbReference type="EC" id="4.1.1.50" evidence="2"/>
<feature type="active site" description="Schiff-base intermediate with substrate; via pyruvic acid" evidence="2">
    <location>
        <position position="77"/>
    </location>
</feature>
<proteinExistence type="inferred from homology"/>
<comment type="cofactor">
    <cofactor evidence="2">
        <name>pyruvate</name>
        <dbReference type="ChEBI" id="CHEBI:15361"/>
    </cofactor>
    <text evidence="2">Binds 1 pyruvoyl group covalently per subunit.</text>
</comment>
<feature type="site" description="Cleavage (non-hydrolytic); by autolysis" evidence="2">
    <location>
        <begin position="76"/>
        <end position="77"/>
    </location>
</feature>
<comment type="similarity">
    <text evidence="2">Belongs to the prokaryotic AdoMetDC family. Type 1 subfamily.</text>
</comment>
<gene>
    <name evidence="3" type="primary">speD</name>
    <name evidence="2" type="synonym">speH</name>
    <name evidence="3" type="ORF">KV110_22085</name>
</gene>
<dbReference type="InterPro" id="IPR003826">
    <property type="entry name" value="AdoMetDC_fam_prok"/>
</dbReference>
<evidence type="ECO:0000313" key="3">
    <source>
        <dbReference type="EMBL" id="QXN88297.1"/>
    </source>
</evidence>
<dbReference type="RefSeq" id="WP_218469180.1">
    <property type="nucleotide sequence ID" value="NZ_BAABJN010000008.1"/>
</dbReference>
<comment type="subunit">
    <text evidence="2">Heterotetramer of two alpha and two beta chains arranged as a dimer of alpha/beta heterodimers.</text>
</comment>
<keyword evidence="2" id="KW-0704">Schiff base</keyword>
<keyword evidence="2 3" id="KW-0456">Lyase</keyword>
<feature type="chain" id="PRO_5044938103" description="S-adenosylmethionine decarboxylase beta chain" evidence="2">
    <location>
        <begin position="1"/>
        <end position="76"/>
    </location>
</feature>
<comment type="pathway">
    <text evidence="2">Amine and polyamine biosynthesis; S-adenosylmethioninamine biosynthesis; S-adenosylmethioninamine from S-adenosyl-L-methionine: step 1/1.</text>
</comment>
<dbReference type="Proteomes" id="UP000694257">
    <property type="component" value="Chromosome"/>
</dbReference>
<organism evidence="3 4">
    <name type="scientific">Nocardia iowensis</name>
    <dbReference type="NCBI Taxonomy" id="204891"/>
    <lineage>
        <taxon>Bacteria</taxon>
        <taxon>Bacillati</taxon>
        <taxon>Actinomycetota</taxon>
        <taxon>Actinomycetes</taxon>
        <taxon>Mycobacteriales</taxon>
        <taxon>Nocardiaceae</taxon>
        <taxon>Nocardia</taxon>
    </lineage>
</organism>
<dbReference type="NCBIfam" id="TIGR03330">
    <property type="entry name" value="SAM_DCase_Bsu"/>
    <property type="match status" value="1"/>
</dbReference>
<keyword evidence="2" id="KW-0865">Zymogen</keyword>
<keyword evidence="2" id="KW-0745">Spermidine biosynthesis</keyword>
<name>A0ABX8RFB1_NOCIO</name>
<evidence type="ECO:0000313" key="4">
    <source>
        <dbReference type="Proteomes" id="UP000694257"/>
    </source>
</evidence>
<keyword evidence="2" id="KW-0068">Autocatalytic cleavage</keyword>
<dbReference type="PANTHER" id="PTHR33866">
    <property type="entry name" value="S-ADENOSYLMETHIONINE DECARBOXYLASE PROENZYME"/>
    <property type="match status" value="1"/>
</dbReference>
<keyword evidence="2" id="KW-0670">Pyruvate</keyword>
<protein>
    <recommendedName>
        <fullName evidence="2">S-adenosylmethionine decarboxylase proenzyme</fullName>
        <shortName evidence="2">AdoMetDC</shortName>
        <shortName evidence="2">SAMDC</shortName>
        <ecNumber evidence="2">4.1.1.50</ecNumber>
    </recommendedName>
    <component>
        <recommendedName>
            <fullName evidence="2">S-adenosylmethionine decarboxylase beta chain</fullName>
        </recommendedName>
    </component>
    <component>
        <recommendedName>
            <fullName evidence="2">S-adenosylmethionine decarboxylase alpha chain</fullName>
        </recommendedName>
    </component>
</protein>
<comment type="catalytic activity">
    <reaction evidence="2">
        <text>S-adenosyl-L-methionine + H(+) = S-adenosyl 3-(methylsulfanyl)propylamine + CO2</text>
        <dbReference type="Rhea" id="RHEA:15981"/>
        <dbReference type="ChEBI" id="CHEBI:15378"/>
        <dbReference type="ChEBI" id="CHEBI:16526"/>
        <dbReference type="ChEBI" id="CHEBI:57443"/>
        <dbReference type="ChEBI" id="CHEBI:59789"/>
        <dbReference type="EC" id="4.1.1.50"/>
    </reaction>
</comment>
<dbReference type="InterPro" id="IPR017716">
    <property type="entry name" value="S-AdoMet_deCOase_pro-enz"/>
</dbReference>
<evidence type="ECO:0000256" key="2">
    <source>
        <dbReference type="HAMAP-Rule" id="MF_00464"/>
    </source>
</evidence>
<feature type="active site" description="Proton donor; for catalytic activity" evidence="2">
    <location>
        <position position="97"/>
    </location>
</feature>